<protein>
    <submittedName>
        <fullName evidence="1">Uncharacterized protein</fullName>
    </submittedName>
</protein>
<sequence length="173" mass="20384">MTNMSYQFICLRIVTLLLLVTLQLGCQQNSSDITWHNSREYTLQLYNNGMLVLNAEVNYLGKQPPVDVDIKHNWQQQDTDFYSVKFTNQYQRSIHFEKIIYQLEKGKLFSQKIKDKQEIAEDYGFVKILPGNSLLDESSYVWSYADSNILHRYFHFTVDGEHLTADLPLVYQK</sequence>
<evidence type="ECO:0000313" key="2">
    <source>
        <dbReference type="Proteomes" id="UP001528823"/>
    </source>
</evidence>
<proteinExistence type="predicted"/>
<name>A0ABT5UET9_9GAMM</name>
<dbReference type="EMBL" id="JAPMOU010000027">
    <property type="protein sequence ID" value="MDE1463993.1"/>
    <property type="molecule type" value="Genomic_DNA"/>
</dbReference>
<accession>A0ABT5UET9</accession>
<keyword evidence="2" id="KW-1185">Reference proteome</keyword>
<evidence type="ECO:0000313" key="1">
    <source>
        <dbReference type="EMBL" id="MDE1463993.1"/>
    </source>
</evidence>
<dbReference type="Proteomes" id="UP001528823">
    <property type="component" value="Unassembled WGS sequence"/>
</dbReference>
<gene>
    <name evidence="1" type="ORF">ORQ98_18730</name>
</gene>
<dbReference type="RefSeq" id="WP_274690325.1">
    <property type="nucleotide sequence ID" value="NZ_JAPMOU010000027.1"/>
</dbReference>
<reference evidence="1 2" key="1">
    <citation type="submission" date="2022-11" db="EMBL/GenBank/DDBJ databases">
        <title>Spartinivicinus poritis sp. nov., isolated from scleractinian coral Porites lutea.</title>
        <authorList>
            <person name="Zhang G."/>
            <person name="Cai L."/>
            <person name="Wei Q."/>
        </authorList>
    </citation>
    <scope>NUCLEOTIDE SEQUENCE [LARGE SCALE GENOMIC DNA]</scope>
    <source>
        <strain evidence="1 2">A2-2</strain>
    </source>
</reference>
<organism evidence="1 2">
    <name type="scientific">Spartinivicinus poritis</name>
    <dbReference type="NCBI Taxonomy" id="2994640"/>
    <lineage>
        <taxon>Bacteria</taxon>
        <taxon>Pseudomonadati</taxon>
        <taxon>Pseudomonadota</taxon>
        <taxon>Gammaproteobacteria</taxon>
        <taxon>Oceanospirillales</taxon>
        <taxon>Zooshikellaceae</taxon>
        <taxon>Spartinivicinus</taxon>
    </lineage>
</organism>
<comment type="caution">
    <text evidence="1">The sequence shown here is derived from an EMBL/GenBank/DDBJ whole genome shotgun (WGS) entry which is preliminary data.</text>
</comment>